<evidence type="ECO:0000256" key="2">
    <source>
        <dbReference type="ARBA" id="ARBA00023002"/>
    </source>
</evidence>
<dbReference type="Gene3D" id="3.40.50.720">
    <property type="entry name" value="NAD(P)-binding Rossmann-like Domain"/>
    <property type="match status" value="1"/>
</dbReference>
<organism evidence="4 5">
    <name type="scientific">Demequina capsici</name>
    <dbReference type="NCBI Taxonomy" id="3075620"/>
    <lineage>
        <taxon>Bacteria</taxon>
        <taxon>Bacillati</taxon>
        <taxon>Actinomycetota</taxon>
        <taxon>Actinomycetes</taxon>
        <taxon>Micrococcales</taxon>
        <taxon>Demequinaceae</taxon>
        <taxon>Demequina</taxon>
    </lineage>
</organism>
<dbReference type="EC" id="1.-.-.-" evidence="4"/>
<dbReference type="InterPro" id="IPR002347">
    <property type="entry name" value="SDR_fam"/>
</dbReference>
<dbReference type="PRINTS" id="PR00080">
    <property type="entry name" value="SDRFAMILY"/>
</dbReference>
<dbReference type="EMBL" id="CP134879">
    <property type="protein sequence ID" value="WNM25102.1"/>
    <property type="molecule type" value="Genomic_DNA"/>
</dbReference>
<name>A0AA96F807_9MICO</name>
<dbReference type="SUPFAM" id="SSF51735">
    <property type="entry name" value="NAD(P)-binding Rossmann-fold domains"/>
    <property type="match status" value="1"/>
</dbReference>
<keyword evidence="2 4" id="KW-0560">Oxidoreductase</keyword>
<evidence type="ECO:0000313" key="4">
    <source>
        <dbReference type="EMBL" id="WNM25102.1"/>
    </source>
</evidence>
<evidence type="ECO:0000313" key="5">
    <source>
        <dbReference type="Proteomes" id="UP001304125"/>
    </source>
</evidence>
<dbReference type="InterPro" id="IPR057326">
    <property type="entry name" value="KR_dom"/>
</dbReference>
<dbReference type="GO" id="GO:0016491">
    <property type="term" value="F:oxidoreductase activity"/>
    <property type="evidence" value="ECO:0007669"/>
    <property type="project" value="UniProtKB-KW"/>
</dbReference>
<dbReference type="SMART" id="SM00822">
    <property type="entry name" value="PKS_KR"/>
    <property type="match status" value="1"/>
</dbReference>
<accession>A0AA96F807</accession>
<dbReference type="CDD" id="cd05233">
    <property type="entry name" value="SDR_c"/>
    <property type="match status" value="1"/>
</dbReference>
<proteinExistence type="inferred from homology"/>
<dbReference type="Proteomes" id="UP001304125">
    <property type="component" value="Chromosome"/>
</dbReference>
<dbReference type="InterPro" id="IPR036291">
    <property type="entry name" value="NAD(P)-bd_dom_sf"/>
</dbReference>
<gene>
    <name evidence="4" type="ORF">RN606_02855</name>
</gene>
<dbReference type="PRINTS" id="PR00081">
    <property type="entry name" value="GDHRDH"/>
</dbReference>
<sequence length="259" mass="26754">MSGITSPIALVTGANRGIGRATVEELARRGHDIVLTYRSHADEAAEAVRAVEAEGRRAVALQLDIADAAAIEPFVAALRAALHETWGATTIDALVNNGGMGATTTLGTTSVQVLDELFATHVRGVYLLTQALAAPAEDDPLLADGGSIVNLGTGLTRFVHVGRDAYAAMKGAVGVLTGYWAQELGPRGIRVNTVAPGPVETQFSGWVGDDTLRKVFADATALGRSSVASDIAGVIATLVEPGAAWVTAQRIEASGGYRL</sequence>
<comment type="similarity">
    <text evidence="1">Belongs to the short-chain dehydrogenases/reductases (SDR) family.</text>
</comment>
<evidence type="ECO:0000259" key="3">
    <source>
        <dbReference type="SMART" id="SM00822"/>
    </source>
</evidence>
<dbReference type="AlphaFoldDB" id="A0AA96F807"/>
<reference evidence="4 5" key="1">
    <citation type="submission" date="2023-09" db="EMBL/GenBank/DDBJ databases">
        <title>Demequina sp. a novel bacteria isolated from Capsicum annuum.</title>
        <authorList>
            <person name="Humaira Z."/>
            <person name="Lee J."/>
            <person name="Cho D."/>
        </authorList>
    </citation>
    <scope>NUCLEOTIDE SEQUENCE [LARGE SCALE GENOMIC DNA]</scope>
    <source>
        <strain evidence="4 5">OYTSA14</strain>
    </source>
</reference>
<protein>
    <submittedName>
        <fullName evidence="4">SDR family oxidoreductase</fullName>
        <ecNumber evidence="4">1.-.-.-</ecNumber>
    </submittedName>
</protein>
<feature type="domain" description="Ketoreductase" evidence="3">
    <location>
        <begin position="7"/>
        <end position="183"/>
    </location>
</feature>
<dbReference type="RefSeq" id="WP_313499798.1">
    <property type="nucleotide sequence ID" value="NZ_CP134879.1"/>
</dbReference>
<dbReference type="PANTHER" id="PTHR43639">
    <property type="entry name" value="OXIDOREDUCTASE, SHORT-CHAIN DEHYDROGENASE/REDUCTASE FAMILY (AFU_ORTHOLOGUE AFUA_5G02870)"/>
    <property type="match status" value="1"/>
</dbReference>
<evidence type="ECO:0000256" key="1">
    <source>
        <dbReference type="ARBA" id="ARBA00006484"/>
    </source>
</evidence>
<dbReference type="PANTHER" id="PTHR43639:SF1">
    <property type="entry name" value="SHORT-CHAIN DEHYDROGENASE_REDUCTASE FAMILY PROTEIN"/>
    <property type="match status" value="1"/>
</dbReference>
<keyword evidence="5" id="KW-1185">Reference proteome</keyword>
<dbReference type="Pfam" id="PF13561">
    <property type="entry name" value="adh_short_C2"/>
    <property type="match status" value="1"/>
</dbReference>